<feature type="compositionally biased region" description="Acidic residues" evidence="17">
    <location>
        <begin position="306"/>
        <end position="327"/>
    </location>
</feature>
<accession>A0ABM4JE87</accession>
<feature type="signal peptide" evidence="18">
    <location>
        <begin position="1"/>
        <end position="32"/>
    </location>
</feature>
<dbReference type="GeneID" id="103553315"/>
<proteinExistence type="inferred from homology"/>
<feature type="compositionally biased region" description="Acidic residues" evidence="17">
    <location>
        <begin position="116"/>
        <end position="125"/>
    </location>
</feature>
<evidence type="ECO:0000313" key="21">
    <source>
        <dbReference type="RefSeq" id="XP_070414258.1"/>
    </source>
</evidence>
<evidence type="ECO:0000256" key="18">
    <source>
        <dbReference type="SAM" id="SignalP"/>
    </source>
</evidence>
<evidence type="ECO:0000256" key="13">
    <source>
        <dbReference type="ARBA" id="ARBA00023136"/>
    </source>
</evidence>
<keyword evidence="20" id="KW-1185">Reference proteome</keyword>
<evidence type="ECO:0000256" key="2">
    <source>
        <dbReference type="ARBA" id="ARBA00004570"/>
    </source>
</evidence>
<keyword evidence="18" id="KW-0732">Signal</keyword>
<feature type="compositionally biased region" description="Acidic residues" evidence="17">
    <location>
        <begin position="488"/>
        <end position="502"/>
    </location>
</feature>
<keyword evidence="11" id="KW-0346">Stress response</keyword>
<comment type="subunit">
    <text evidence="16">Interacts with PPP1CA. Interacts with EIF2S1. Interacts with PCNA. Interacts with LYN and KMT2A/MLL1. Interacts with PPP1R1A and SMARCB1. Interacts with SMAD7. Interacts with BAG1. Interacts with NOX4.</text>
</comment>
<keyword evidence="13" id="KW-0472">Membrane</keyword>
<comment type="similarity">
    <text evidence="3">Belongs to the PPP1R15 family.</text>
</comment>
<feature type="compositionally biased region" description="Acidic residues" evidence="17">
    <location>
        <begin position="440"/>
        <end position="465"/>
    </location>
</feature>
<dbReference type="InterPro" id="IPR019523">
    <property type="entry name" value="Prot_Pase1_reg-su15A/B_C"/>
</dbReference>
<gene>
    <name evidence="21" type="primary">PPP1R15A</name>
</gene>
<organism evidence="20 21">
    <name type="scientific">Equus przewalskii</name>
    <name type="common">Przewalski's horse</name>
    <name type="synonym">Equus caballus przewalskii</name>
    <dbReference type="NCBI Taxonomy" id="9798"/>
    <lineage>
        <taxon>Eukaryota</taxon>
        <taxon>Metazoa</taxon>
        <taxon>Chordata</taxon>
        <taxon>Craniata</taxon>
        <taxon>Vertebrata</taxon>
        <taxon>Euteleostomi</taxon>
        <taxon>Mammalia</taxon>
        <taxon>Eutheria</taxon>
        <taxon>Laurasiatheria</taxon>
        <taxon>Perissodactyla</taxon>
        <taxon>Equidae</taxon>
        <taxon>Equus</taxon>
    </lineage>
</organism>
<feature type="compositionally biased region" description="Acidic residues" evidence="17">
    <location>
        <begin position="265"/>
        <end position="281"/>
    </location>
</feature>
<evidence type="ECO:0000256" key="8">
    <source>
        <dbReference type="ARBA" id="ARBA00022824"/>
    </source>
</evidence>
<evidence type="ECO:0000256" key="6">
    <source>
        <dbReference type="ARBA" id="ARBA00022737"/>
    </source>
</evidence>
<evidence type="ECO:0000256" key="14">
    <source>
        <dbReference type="ARBA" id="ARBA00040008"/>
    </source>
</evidence>
<keyword evidence="7" id="KW-1000">Mitochondrion outer membrane</keyword>
<evidence type="ECO:0000256" key="3">
    <source>
        <dbReference type="ARBA" id="ARBA00010161"/>
    </source>
</evidence>
<keyword evidence="12" id="KW-0496">Mitochondrion</keyword>
<dbReference type="InterPro" id="IPR051254">
    <property type="entry name" value="PPP1R15"/>
</dbReference>
<name>A0ABM4JE87_EQUPR</name>
<evidence type="ECO:0000256" key="11">
    <source>
        <dbReference type="ARBA" id="ARBA00023016"/>
    </source>
</evidence>
<keyword evidence="10" id="KW-0810">Translation regulation</keyword>
<keyword evidence="8" id="KW-0256">Endoplasmic reticulum</keyword>
<feature type="compositionally biased region" description="Acidic residues" evidence="17">
    <location>
        <begin position="524"/>
        <end position="536"/>
    </location>
</feature>
<dbReference type="RefSeq" id="XP_070414258.1">
    <property type="nucleotide sequence ID" value="XM_070558157.1"/>
</dbReference>
<reference evidence="21" key="1">
    <citation type="submission" date="2025-08" db="UniProtKB">
        <authorList>
            <consortium name="RefSeq"/>
        </authorList>
    </citation>
    <scope>IDENTIFICATION</scope>
    <source>
        <tissue evidence="21">Blood</tissue>
    </source>
</reference>
<feature type="region of interest" description="Disordered" evidence="17">
    <location>
        <begin position="187"/>
        <end position="542"/>
    </location>
</feature>
<evidence type="ECO:0000256" key="10">
    <source>
        <dbReference type="ARBA" id="ARBA00022845"/>
    </source>
</evidence>
<feature type="region of interest" description="Disordered" evidence="17">
    <location>
        <begin position="116"/>
        <end position="172"/>
    </location>
</feature>
<evidence type="ECO:0000256" key="16">
    <source>
        <dbReference type="ARBA" id="ARBA00047011"/>
    </source>
</evidence>
<evidence type="ECO:0000256" key="15">
    <source>
        <dbReference type="ARBA" id="ARBA00042438"/>
    </source>
</evidence>
<evidence type="ECO:0000256" key="5">
    <source>
        <dbReference type="ARBA" id="ARBA00022703"/>
    </source>
</evidence>
<feature type="compositionally biased region" description="Acidic residues" evidence="17">
    <location>
        <begin position="395"/>
        <end position="417"/>
    </location>
</feature>
<evidence type="ECO:0000256" key="17">
    <source>
        <dbReference type="SAM" id="MobiDB-lite"/>
    </source>
</evidence>
<feature type="compositionally biased region" description="Acidic residues" evidence="17">
    <location>
        <begin position="350"/>
        <end position="373"/>
    </location>
</feature>
<dbReference type="PANTHER" id="PTHR16489">
    <property type="entry name" value="GH11727P"/>
    <property type="match status" value="1"/>
</dbReference>
<evidence type="ECO:0000256" key="12">
    <source>
        <dbReference type="ARBA" id="ARBA00023128"/>
    </source>
</evidence>
<feature type="chain" id="PRO_5045311886" description="Protein phosphatase 1 regulatory subunit 15A" evidence="18">
    <location>
        <begin position="33"/>
        <end position="706"/>
    </location>
</feature>
<dbReference type="Pfam" id="PF10488">
    <property type="entry name" value="PP1c_bdg"/>
    <property type="match status" value="1"/>
</dbReference>
<feature type="compositionally biased region" description="Polar residues" evidence="17">
    <location>
        <begin position="243"/>
        <end position="253"/>
    </location>
</feature>
<keyword evidence="6" id="KW-0677">Repeat</keyword>
<keyword evidence="9" id="KW-0832">Ubl conjugation</keyword>
<dbReference type="Proteomes" id="UP001652662">
    <property type="component" value="Chromosome 9"/>
</dbReference>
<feature type="compositionally biased region" description="Acidic residues" evidence="17">
    <location>
        <begin position="82"/>
        <end position="93"/>
    </location>
</feature>
<evidence type="ECO:0000256" key="1">
    <source>
        <dbReference type="ARBA" id="ARBA00004397"/>
    </source>
</evidence>
<evidence type="ECO:0000256" key="9">
    <source>
        <dbReference type="ARBA" id="ARBA00022843"/>
    </source>
</evidence>
<feature type="compositionally biased region" description="Basic and acidic residues" evidence="17">
    <location>
        <begin position="232"/>
        <end position="242"/>
    </location>
</feature>
<evidence type="ECO:0000313" key="20">
    <source>
        <dbReference type="Proteomes" id="UP001652662"/>
    </source>
</evidence>
<feature type="region of interest" description="Disordered" evidence="17">
    <location>
        <begin position="66"/>
        <end position="103"/>
    </location>
</feature>
<evidence type="ECO:0000256" key="4">
    <source>
        <dbReference type="ARBA" id="ARBA00022553"/>
    </source>
</evidence>
<evidence type="ECO:0000259" key="19">
    <source>
        <dbReference type="Pfam" id="PF10488"/>
    </source>
</evidence>
<keyword evidence="5" id="KW-0053">Apoptosis</keyword>
<dbReference type="PANTHER" id="PTHR16489:SF14">
    <property type="entry name" value="PROTEIN PHOSPHATASE 1 REGULATORY SUBUNIT 15A"/>
    <property type="match status" value="1"/>
</dbReference>
<comment type="subcellular location">
    <subcellularLocation>
        <location evidence="1">Endoplasmic reticulum membrane</location>
        <topology evidence="1">Peripheral membrane protein</topology>
        <orientation evidence="1">Cytoplasmic side</orientation>
    </subcellularLocation>
    <subcellularLocation>
        <location evidence="2">Mitochondrion outer membrane</location>
        <topology evidence="2">Peripheral membrane protein</topology>
        <orientation evidence="2">Cytoplasmic side</orientation>
    </subcellularLocation>
</comment>
<protein>
    <recommendedName>
        <fullName evidence="14">Protein phosphatase 1 regulatory subunit 15A</fullName>
    </recommendedName>
    <alternativeName>
        <fullName evidence="15">Growth arrest and DNA damage-inducible protein GADD34</fullName>
    </alternativeName>
</protein>
<feature type="domain" description="Protein phosphatase 1 regulatory subunit 15A/B C-terminal" evidence="19">
    <location>
        <begin position="583"/>
        <end position="654"/>
    </location>
</feature>
<keyword evidence="4" id="KW-0597">Phosphoprotein</keyword>
<evidence type="ECO:0000256" key="7">
    <source>
        <dbReference type="ARBA" id="ARBA00022787"/>
    </source>
</evidence>
<sequence length="706" mass="77073">MAPGQAPHHPSPWRDAHPFFLLSPLMGLLSWAWSHLRGPGSPEPWLAEAVTSAHRAQAGLEGVTKASLATHHAPWGRRPQEEGGDPGAAEEDREASWGACPDWKANTSPLEAWGLSDDEGEEEATEVPREQGSEFIDGRPALRSPSLLIRTLQDDPPREEESAEGGVAEDKEVVTFSLPPFHWECCPGVEEEKEGDSINKESPRTSTCPLSPGSKPRAWVDCSGEEENQATEEERTESKEATKTSVSPSTAGSQPRPWERCSGAESEEEDDEKAEQGEADPEPLSSVLAQRPLLRTRQHQPSKITEEEDEEQDEFSDSGAAEEEGEAEGPSSIPSTSAFLRAWVYRPGEDTEEEEEEDEFSDSGAAEEEEEAEGPSSIPSTSAFLRAWVYRPGEDTEEEEEEDELSDSGAAEEEGEAEGPSSIPSTSAFLRAWVYRPGEDTEEEEEEEEEDELSDSGAAEEEGEAEGPSSIPPTSAFLRAWVYRPGEDTEEEEENEDEDDSEAAVSGPSPSLQAQSALLRPGEETEGGEAAEEWGEAEPSPFQVAIYLPGEKAPPPWTPPRLPLRLQRRLKSTETPTRDLEPETPLKARKVCFSEKVTIHFLVVWAGPAQAARRGPWEQLARDRSRFAHRIARAQEELGPCLTPAARARAWARLRNPPASLATIPAATHALQTSSIQAMPLSHAVASPSPPYVSLSPCLDLSGRRG</sequence>